<keyword evidence="8" id="KW-1185">Reference proteome</keyword>
<evidence type="ECO:0000256" key="3">
    <source>
        <dbReference type="ARBA" id="ARBA00022833"/>
    </source>
</evidence>
<evidence type="ECO:0000256" key="1">
    <source>
        <dbReference type="ARBA" id="ARBA00022723"/>
    </source>
</evidence>
<evidence type="ECO:0000256" key="2">
    <source>
        <dbReference type="ARBA" id="ARBA00022771"/>
    </source>
</evidence>
<evidence type="ECO:0000313" key="7">
    <source>
        <dbReference type="EMBL" id="KAG7525044.1"/>
    </source>
</evidence>
<evidence type="ECO:0000313" key="8">
    <source>
        <dbReference type="Proteomes" id="UP000693946"/>
    </source>
</evidence>
<evidence type="ECO:0000259" key="6">
    <source>
        <dbReference type="PROSITE" id="PS50950"/>
    </source>
</evidence>
<organism evidence="7 8">
    <name type="scientific">Solea senegalensis</name>
    <name type="common">Senegalese sole</name>
    <dbReference type="NCBI Taxonomy" id="28829"/>
    <lineage>
        <taxon>Eukaryota</taxon>
        <taxon>Metazoa</taxon>
        <taxon>Chordata</taxon>
        <taxon>Craniata</taxon>
        <taxon>Vertebrata</taxon>
        <taxon>Euteleostomi</taxon>
        <taxon>Actinopterygii</taxon>
        <taxon>Neopterygii</taxon>
        <taxon>Teleostei</taxon>
        <taxon>Neoteleostei</taxon>
        <taxon>Acanthomorphata</taxon>
        <taxon>Carangaria</taxon>
        <taxon>Pleuronectiformes</taxon>
        <taxon>Pleuronectoidei</taxon>
        <taxon>Soleidae</taxon>
        <taxon>Solea</taxon>
    </lineage>
</organism>
<keyword evidence="3" id="KW-0862">Zinc</keyword>
<dbReference type="PROSITE" id="PS50950">
    <property type="entry name" value="ZF_THAP"/>
    <property type="match status" value="1"/>
</dbReference>
<dbReference type="AlphaFoldDB" id="A0AAV6T6Q0"/>
<dbReference type="Proteomes" id="UP000693946">
    <property type="component" value="Linkage Group LG1"/>
</dbReference>
<feature type="domain" description="THAP-type" evidence="6">
    <location>
        <begin position="1"/>
        <end position="80"/>
    </location>
</feature>
<sequence>MGRQCVVTGCRNRTTLHYFPVDADMRRKWLIALGLPDDISSKAGVCNLHFNPDSFSNRLEVDMGFIKLLKLRSDAVPIPAPPVRPRVARPRPQELLPQPRLIAPKPTREIGCQTERVLTKHAFYQVDIKPHRRSKATETRPSNRDVSCDTGNSVGLEVNFEEGPVASFTPESRAECEVFTDDSRNCMDETNASPLNEPPPDTMQKHIVYEDNLLELFRTCPVCRRSCSITKTVTGTFLQLKQTCAHCEYTHQWSSQPMVGNTPAGNLQLGAAVQISKVLDAFKIQGISETAFHNHQRKCLSNSNT</sequence>
<dbReference type="GO" id="GO:0008270">
    <property type="term" value="F:zinc ion binding"/>
    <property type="evidence" value="ECO:0007669"/>
    <property type="project" value="UniProtKB-KW"/>
</dbReference>
<dbReference type="Pfam" id="PF05485">
    <property type="entry name" value="THAP"/>
    <property type="match status" value="1"/>
</dbReference>
<reference evidence="7 8" key="1">
    <citation type="journal article" date="2021" name="Sci. Rep.">
        <title>Chromosome anchoring in Senegalese sole (Solea senegalensis) reveals sex-associated markers and genome rearrangements in flatfish.</title>
        <authorList>
            <person name="Guerrero-Cozar I."/>
            <person name="Gomez-Garrido J."/>
            <person name="Berbel C."/>
            <person name="Martinez-Blanch J.F."/>
            <person name="Alioto T."/>
            <person name="Claros M.G."/>
            <person name="Gagnaire P.A."/>
            <person name="Manchado M."/>
        </authorList>
    </citation>
    <scope>NUCLEOTIDE SEQUENCE [LARGE SCALE GENOMIC DNA]</scope>
    <source>
        <strain evidence="7">Sse05_10M</strain>
    </source>
</reference>
<dbReference type="EMBL" id="JAGKHQ010000001">
    <property type="protein sequence ID" value="KAG7525044.1"/>
    <property type="molecule type" value="Genomic_DNA"/>
</dbReference>
<comment type="caution">
    <text evidence="7">The sequence shown here is derived from an EMBL/GenBank/DDBJ whole genome shotgun (WGS) entry which is preliminary data.</text>
</comment>
<gene>
    <name evidence="7" type="ORF">JOB18_021011</name>
</gene>
<dbReference type="InterPro" id="IPR006612">
    <property type="entry name" value="THAP_Znf"/>
</dbReference>
<dbReference type="PANTHER" id="PTHR31751">
    <property type="entry name" value="SI:CH211-108C17.2-RELATED-RELATED"/>
    <property type="match status" value="1"/>
</dbReference>
<proteinExistence type="predicted"/>
<name>A0AAV6T6Q0_SOLSE</name>
<keyword evidence="4 5" id="KW-0238">DNA-binding</keyword>
<dbReference type="SMART" id="SM00692">
    <property type="entry name" value="DM3"/>
    <property type="match status" value="1"/>
</dbReference>
<dbReference type="GO" id="GO:0003677">
    <property type="term" value="F:DNA binding"/>
    <property type="evidence" value="ECO:0007669"/>
    <property type="project" value="UniProtKB-UniRule"/>
</dbReference>
<evidence type="ECO:0000256" key="5">
    <source>
        <dbReference type="PROSITE-ProRule" id="PRU00309"/>
    </source>
</evidence>
<keyword evidence="1" id="KW-0479">Metal-binding</keyword>
<dbReference type="SMART" id="SM00980">
    <property type="entry name" value="THAP"/>
    <property type="match status" value="1"/>
</dbReference>
<dbReference type="PANTHER" id="PTHR31751:SF42">
    <property type="entry name" value="PROTEIN CBG10204"/>
    <property type="match status" value="1"/>
</dbReference>
<evidence type="ECO:0000256" key="4">
    <source>
        <dbReference type="ARBA" id="ARBA00023125"/>
    </source>
</evidence>
<protein>
    <submittedName>
        <fullName evidence="7">Mannose-1-phosphate guanyltransferase beta isoform X2</fullName>
    </submittedName>
</protein>
<keyword evidence="2 5" id="KW-0863">Zinc-finger</keyword>
<accession>A0AAV6T6Q0</accession>